<evidence type="ECO:0000313" key="1">
    <source>
        <dbReference type="EMBL" id="CAG8789323.1"/>
    </source>
</evidence>
<dbReference type="EMBL" id="CAJVPY010026145">
    <property type="protein sequence ID" value="CAG8789323.1"/>
    <property type="molecule type" value="Genomic_DNA"/>
</dbReference>
<feature type="non-terminal residue" evidence="1">
    <location>
        <position position="69"/>
    </location>
</feature>
<dbReference type="AlphaFoldDB" id="A0A9N9JQJ1"/>
<organism evidence="1 2">
    <name type="scientific">Dentiscutata erythropus</name>
    <dbReference type="NCBI Taxonomy" id="1348616"/>
    <lineage>
        <taxon>Eukaryota</taxon>
        <taxon>Fungi</taxon>
        <taxon>Fungi incertae sedis</taxon>
        <taxon>Mucoromycota</taxon>
        <taxon>Glomeromycotina</taxon>
        <taxon>Glomeromycetes</taxon>
        <taxon>Diversisporales</taxon>
        <taxon>Gigasporaceae</taxon>
        <taxon>Dentiscutata</taxon>
    </lineage>
</organism>
<keyword evidence="2" id="KW-1185">Reference proteome</keyword>
<protein>
    <submittedName>
        <fullName evidence="1">27603_t:CDS:1</fullName>
    </submittedName>
</protein>
<feature type="non-terminal residue" evidence="1">
    <location>
        <position position="1"/>
    </location>
</feature>
<sequence length="69" mass="8029">IENANINFLLNEEFDEKFLYIDVKAVNLNTNNEPTIEQFFNVEIFEQNPNITKEFLTVSSQKSTVANED</sequence>
<dbReference type="OrthoDB" id="2466131at2759"/>
<name>A0A9N9JQJ1_9GLOM</name>
<dbReference type="Proteomes" id="UP000789405">
    <property type="component" value="Unassembled WGS sequence"/>
</dbReference>
<comment type="caution">
    <text evidence="1">The sequence shown here is derived from an EMBL/GenBank/DDBJ whole genome shotgun (WGS) entry which is preliminary data.</text>
</comment>
<accession>A0A9N9JQJ1</accession>
<gene>
    <name evidence="1" type="ORF">DERYTH_LOCUS21083</name>
</gene>
<reference evidence="1" key="1">
    <citation type="submission" date="2021-06" db="EMBL/GenBank/DDBJ databases">
        <authorList>
            <person name="Kallberg Y."/>
            <person name="Tangrot J."/>
            <person name="Rosling A."/>
        </authorList>
    </citation>
    <scope>NUCLEOTIDE SEQUENCE</scope>
    <source>
        <strain evidence="1">MA453B</strain>
    </source>
</reference>
<proteinExistence type="predicted"/>
<evidence type="ECO:0000313" key="2">
    <source>
        <dbReference type="Proteomes" id="UP000789405"/>
    </source>
</evidence>